<dbReference type="Proteomes" id="UP001300692">
    <property type="component" value="Unassembled WGS sequence"/>
</dbReference>
<dbReference type="CDD" id="cd03426">
    <property type="entry name" value="NUDIX_CoAse_Nudt7"/>
    <property type="match status" value="1"/>
</dbReference>
<dbReference type="SUPFAM" id="SSF55811">
    <property type="entry name" value="Nudix"/>
    <property type="match status" value="1"/>
</dbReference>
<comment type="cofactor">
    <cofactor evidence="1">
        <name>Mn(2+)</name>
        <dbReference type="ChEBI" id="CHEBI:29035"/>
    </cofactor>
</comment>
<evidence type="ECO:0000256" key="3">
    <source>
        <dbReference type="ARBA" id="ARBA00022723"/>
    </source>
</evidence>
<comment type="caution">
    <text evidence="8">The sequence shown here is derived from an EMBL/GenBank/DDBJ whole genome shotgun (WGS) entry which is preliminary data.</text>
</comment>
<keyword evidence="9" id="KW-1185">Reference proteome</keyword>
<dbReference type="Gene3D" id="3.90.79.10">
    <property type="entry name" value="Nucleoside Triphosphate Pyrophosphohydrolase"/>
    <property type="match status" value="1"/>
</dbReference>
<dbReference type="InterPro" id="IPR045121">
    <property type="entry name" value="CoAse"/>
</dbReference>
<gene>
    <name evidence="8" type="ORF">N7U62_07850</name>
</gene>
<organism evidence="8 9">
    <name type="scientific">Reichenbachiella ulvae</name>
    <dbReference type="NCBI Taxonomy" id="2980104"/>
    <lineage>
        <taxon>Bacteria</taxon>
        <taxon>Pseudomonadati</taxon>
        <taxon>Bacteroidota</taxon>
        <taxon>Cytophagia</taxon>
        <taxon>Cytophagales</taxon>
        <taxon>Reichenbachiellaceae</taxon>
        <taxon>Reichenbachiella</taxon>
    </lineage>
</organism>
<evidence type="ECO:0000259" key="7">
    <source>
        <dbReference type="PROSITE" id="PS51462"/>
    </source>
</evidence>
<comment type="cofactor">
    <cofactor evidence="2">
        <name>Mg(2+)</name>
        <dbReference type="ChEBI" id="CHEBI:18420"/>
    </cofactor>
</comment>
<reference evidence="8 9" key="1">
    <citation type="submission" date="2022-10" db="EMBL/GenBank/DDBJ databases">
        <title>Comparative genomics and taxonomic characterization of three novel marine species of genus Reichenbachiella exhibiting antioxidant and polysaccharide degradation activities.</title>
        <authorList>
            <person name="Muhammad N."/>
            <person name="Lee Y.-J."/>
            <person name="Ko J."/>
            <person name="Kim S.-G."/>
        </authorList>
    </citation>
    <scope>NUCLEOTIDE SEQUENCE [LARGE SCALE GENOMIC DNA]</scope>
    <source>
        <strain evidence="8 9">ABR2-5</strain>
    </source>
</reference>
<keyword evidence="3" id="KW-0479">Metal-binding</keyword>
<protein>
    <submittedName>
        <fullName evidence="8">CoA pyrophosphatase</fullName>
    </submittedName>
</protein>
<accession>A0ABT3CS97</accession>
<dbReference type="EMBL" id="JAOYOD010000001">
    <property type="protein sequence ID" value="MCV9386570.1"/>
    <property type="molecule type" value="Genomic_DNA"/>
</dbReference>
<dbReference type="PROSITE" id="PS51462">
    <property type="entry name" value="NUDIX"/>
    <property type="match status" value="1"/>
</dbReference>
<evidence type="ECO:0000256" key="2">
    <source>
        <dbReference type="ARBA" id="ARBA00001946"/>
    </source>
</evidence>
<evidence type="ECO:0000256" key="6">
    <source>
        <dbReference type="ARBA" id="ARBA00023211"/>
    </source>
</evidence>
<evidence type="ECO:0000313" key="8">
    <source>
        <dbReference type="EMBL" id="MCV9386570.1"/>
    </source>
</evidence>
<keyword evidence="4" id="KW-0378">Hydrolase</keyword>
<proteinExistence type="predicted"/>
<evidence type="ECO:0000256" key="4">
    <source>
        <dbReference type="ARBA" id="ARBA00022801"/>
    </source>
</evidence>
<sequence>MIEEFVGQLRKELASGLPGLEAQMQMAPARLSDIKRDFKHKEPPRESAVLILFYEAQGKIHFPLMVRPIYPGVHSGQISFPGGKFELTDYNLEETALRETEEEIGIPREQVKVVGQLSAHYIPPSNFNIEPYIGYLKEKPVFVKDEKEVDEVLEVRLDDLLDENLRKSKLIRPYQGVEIKAPYFDIQDKVVWGATAMILSELIEVIKQTPYIHE</sequence>
<dbReference type="InterPro" id="IPR000086">
    <property type="entry name" value="NUDIX_hydrolase_dom"/>
</dbReference>
<name>A0ABT3CS97_9BACT</name>
<dbReference type="PANTHER" id="PTHR12992:SF11">
    <property type="entry name" value="MITOCHONDRIAL COENZYME A DIPHOSPHATASE NUDT8"/>
    <property type="match status" value="1"/>
</dbReference>
<dbReference type="InterPro" id="IPR015797">
    <property type="entry name" value="NUDIX_hydrolase-like_dom_sf"/>
</dbReference>
<dbReference type="RefSeq" id="WP_264137379.1">
    <property type="nucleotide sequence ID" value="NZ_JAOYOD010000001.1"/>
</dbReference>
<keyword evidence="6" id="KW-0464">Manganese</keyword>
<evidence type="ECO:0000256" key="1">
    <source>
        <dbReference type="ARBA" id="ARBA00001936"/>
    </source>
</evidence>
<evidence type="ECO:0000313" key="9">
    <source>
        <dbReference type="Proteomes" id="UP001300692"/>
    </source>
</evidence>
<dbReference type="Pfam" id="PF00293">
    <property type="entry name" value="NUDIX"/>
    <property type="match status" value="1"/>
</dbReference>
<keyword evidence="5" id="KW-0460">Magnesium</keyword>
<dbReference type="PANTHER" id="PTHR12992">
    <property type="entry name" value="NUDIX HYDROLASE"/>
    <property type="match status" value="1"/>
</dbReference>
<feature type="domain" description="Nudix hydrolase" evidence="7">
    <location>
        <begin position="43"/>
        <end position="179"/>
    </location>
</feature>
<evidence type="ECO:0000256" key="5">
    <source>
        <dbReference type="ARBA" id="ARBA00022842"/>
    </source>
</evidence>